<organism evidence="2 3">
    <name type="scientific">Canna indica</name>
    <name type="common">Indian-shot</name>
    <dbReference type="NCBI Taxonomy" id="4628"/>
    <lineage>
        <taxon>Eukaryota</taxon>
        <taxon>Viridiplantae</taxon>
        <taxon>Streptophyta</taxon>
        <taxon>Embryophyta</taxon>
        <taxon>Tracheophyta</taxon>
        <taxon>Spermatophyta</taxon>
        <taxon>Magnoliopsida</taxon>
        <taxon>Liliopsida</taxon>
        <taxon>Zingiberales</taxon>
        <taxon>Cannaceae</taxon>
        <taxon>Canna</taxon>
    </lineage>
</organism>
<keyword evidence="1" id="KW-0853">WD repeat</keyword>
<dbReference type="InterPro" id="IPR001680">
    <property type="entry name" value="WD40_rpt"/>
</dbReference>
<dbReference type="InterPro" id="IPR044616">
    <property type="entry name" value="RUP1/2"/>
</dbReference>
<name>A0AAQ3PYR3_9LILI</name>
<dbReference type="PROSITE" id="PS50294">
    <property type="entry name" value="WD_REPEATS_REGION"/>
    <property type="match status" value="1"/>
</dbReference>
<evidence type="ECO:0000313" key="3">
    <source>
        <dbReference type="Proteomes" id="UP001327560"/>
    </source>
</evidence>
<feature type="repeat" description="WD" evidence="1">
    <location>
        <begin position="271"/>
        <end position="312"/>
    </location>
</feature>
<reference evidence="2 3" key="1">
    <citation type="submission" date="2023-10" db="EMBL/GenBank/DDBJ databases">
        <title>Chromosome-scale genome assembly provides insights into flower coloration mechanisms of Canna indica.</title>
        <authorList>
            <person name="Li C."/>
        </authorList>
    </citation>
    <scope>NUCLEOTIDE SEQUENCE [LARGE SCALE GENOMIC DNA]</scope>
    <source>
        <tissue evidence="2">Flower</tissue>
    </source>
</reference>
<evidence type="ECO:0000313" key="2">
    <source>
        <dbReference type="EMBL" id="WOK92798.1"/>
    </source>
</evidence>
<accession>A0AAQ3PYR3</accession>
<dbReference type="AlphaFoldDB" id="A0AAQ3PYR3"/>
<dbReference type="InterPro" id="IPR036322">
    <property type="entry name" value="WD40_repeat_dom_sf"/>
</dbReference>
<keyword evidence="3" id="KW-1185">Reference proteome</keyword>
<dbReference type="SMART" id="SM00320">
    <property type="entry name" value="WD40"/>
    <property type="match status" value="6"/>
</dbReference>
<proteinExistence type="predicted"/>
<dbReference type="InterPro" id="IPR015943">
    <property type="entry name" value="WD40/YVTN_repeat-like_dom_sf"/>
</dbReference>
<gene>
    <name evidence="2" type="ORF">Cni_G01490</name>
</gene>
<sequence length="410" mass="44027">MESEISHHHHHRHHHPPLLIGQPLRLFHQSFHHSPFLYDYEWAPMSNSPSATPPIPGHDEDKPRCQWCFRLSTLVSPAAATAEASDAIGAIEFDPSDRLLATGGIARKIRMYALDTLLPQGGEPSPTLSDHSAACCLCICTPAKLSSLRWRPGSGGRIIAAADYDGVVTEYDVERSVAVFERDEHAGRRVWSVDYSAHGHLGASGSDDGTVQLWDSRCANGGCAAVARADGAVCSVEFDPEGGPWVAAGSADRHAYVFDARALTAGPVATLGGHGRAVTYVRFVPGGRRVVSSGTDGSHRLWDWEEGRQLRAYRGHANARSFIGMAVWGSAGLIGSGSESNEVFVYDLRWGEPIWVRGFGARRDDGRSRDGFVSAVSWRQAAHGEGALAAGGSDGVLQVFVGSKIDDDGV</sequence>
<dbReference type="GO" id="GO:0010224">
    <property type="term" value="P:response to UV-B"/>
    <property type="evidence" value="ECO:0007669"/>
    <property type="project" value="TreeGrafter"/>
</dbReference>
<dbReference type="PROSITE" id="PS50082">
    <property type="entry name" value="WD_REPEATS_2"/>
    <property type="match status" value="2"/>
</dbReference>
<dbReference type="PANTHER" id="PTHR45389">
    <property type="entry name" value="WD REPEAT-CONTAINING PROTEIN RUP1"/>
    <property type="match status" value="1"/>
</dbReference>
<dbReference type="PANTHER" id="PTHR45389:SF1">
    <property type="entry name" value="WD REPEAT-CONTAINING PROTEIN RUP1"/>
    <property type="match status" value="1"/>
</dbReference>
<dbReference type="EMBL" id="CP136890">
    <property type="protein sequence ID" value="WOK92798.1"/>
    <property type="molecule type" value="Genomic_DNA"/>
</dbReference>
<dbReference type="SUPFAM" id="SSF50978">
    <property type="entry name" value="WD40 repeat-like"/>
    <property type="match status" value="1"/>
</dbReference>
<feature type="repeat" description="WD" evidence="1">
    <location>
        <begin position="190"/>
        <end position="215"/>
    </location>
</feature>
<protein>
    <submittedName>
        <fullName evidence="2">Uncharacterized protein</fullName>
    </submittedName>
</protein>
<evidence type="ECO:0000256" key="1">
    <source>
        <dbReference type="PROSITE-ProRule" id="PRU00221"/>
    </source>
</evidence>
<dbReference type="Gene3D" id="2.130.10.10">
    <property type="entry name" value="YVTN repeat-like/Quinoprotein amine dehydrogenase"/>
    <property type="match status" value="1"/>
</dbReference>
<dbReference type="Proteomes" id="UP001327560">
    <property type="component" value="Chromosome 1"/>
</dbReference>
<dbReference type="Pfam" id="PF00400">
    <property type="entry name" value="WD40"/>
    <property type="match status" value="2"/>
</dbReference>